<dbReference type="PANTHER" id="PTHR10127:SF850">
    <property type="entry name" value="METALLOENDOPEPTIDASE"/>
    <property type="match status" value="1"/>
</dbReference>
<dbReference type="Gene3D" id="3.40.390.10">
    <property type="entry name" value="Collagenase (Catalytic Domain)"/>
    <property type="match status" value="1"/>
</dbReference>
<evidence type="ECO:0000256" key="2">
    <source>
        <dbReference type="RuleBase" id="RU361183"/>
    </source>
</evidence>
<comment type="caution">
    <text evidence="4">The sequence shown here is derived from an EMBL/GenBank/DDBJ whole genome shotgun (WGS) entry which is preliminary data.</text>
</comment>
<dbReference type="GO" id="GO:0006508">
    <property type="term" value="P:proteolysis"/>
    <property type="evidence" value="ECO:0007669"/>
    <property type="project" value="UniProtKB-KW"/>
</dbReference>
<dbReference type="PROSITE" id="PS50231">
    <property type="entry name" value="RICIN_B_LECTIN"/>
    <property type="match status" value="1"/>
</dbReference>
<dbReference type="Gene3D" id="2.80.10.50">
    <property type="match status" value="2"/>
</dbReference>
<dbReference type="EC" id="3.4.24.-" evidence="2"/>
<dbReference type="Proteomes" id="UP000198287">
    <property type="component" value="Unassembled WGS sequence"/>
</dbReference>
<feature type="chain" id="PRO_5011825471" description="Metalloendopeptidase" evidence="2">
    <location>
        <begin position="20"/>
        <end position="375"/>
    </location>
</feature>
<dbReference type="STRING" id="158441.A0A226CVA5"/>
<keyword evidence="1 2" id="KW-0378">Hydrolase</keyword>
<dbReference type="SUPFAM" id="SSF50370">
    <property type="entry name" value="Ricin B-like lectins"/>
    <property type="match status" value="1"/>
</dbReference>
<keyword evidence="1 2" id="KW-0479">Metal-binding</keyword>
<dbReference type="AlphaFoldDB" id="A0A226CVA5"/>
<keyword evidence="5" id="KW-1185">Reference proteome</keyword>
<dbReference type="SMART" id="SM00458">
    <property type="entry name" value="RICIN"/>
    <property type="match status" value="1"/>
</dbReference>
<name>A0A226CVA5_FOLCA</name>
<evidence type="ECO:0000313" key="4">
    <source>
        <dbReference type="EMBL" id="OXA37322.1"/>
    </source>
</evidence>
<dbReference type="GO" id="GO:0004222">
    <property type="term" value="F:metalloendopeptidase activity"/>
    <property type="evidence" value="ECO:0007669"/>
    <property type="project" value="UniProtKB-UniRule"/>
</dbReference>
<keyword evidence="1 2" id="KW-0482">Metalloprotease</keyword>
<accession>A0A226CVA5</accession>
<comment type="cofactor">
    <cofactor evidence="1 2">
        <name>Zn(2+)</name>
        <dbReference type="ChEBI" id="CHEBI:29105"/>
    </cofactor>
    <text evidence="1 2">Binds 1 zinc ion per subunit.</text>
</comment>
<protein>
    <recommendedName>
        <fullName evidence="2">Metalloendopeptidase</fullName>
        <ecNumber evidence="2">3.4.24.-</ecNumber>
    </recommendedName>
</protein>
<dbReference type="GO" id="GO:0008270">
    <property type="term" value="F:zinc ion binding"/>
    <property type="evidence" value="ECO:0007669"/>
    <property type="project" value="UniProtKB-UniRule"/>
</dbReference>
<feature type="binding site" evidence="1">
    <location>
        <position position="135"/>
    </location>
    <ligand>
        <name>Zn(2+)</name>
        <dbReference type="ChEBI" id="CHEBI:29105"/>
        <note>catalytic</note>
    </ligand>
</feature>
<sequence length="375" mass="42385">MSKILKLCALLAITTHVKAIPIFDYPGGLFEGDILGPIPQVTRAGVINPAKSATFPYQFASTFPSDYQPLFQSAVNHLVGRTCIRLKPRQSEVDFLDVNQLNACSSNIGRIGGGQWLSLANGCNHFGIFVHEIIHAIGFYHEQSRTDRDNYVTINWGNIGTGAEGNFQSYDASQVSPFWGVLRLLEYNALWEQRLHTNNAMVRSATLRFGRNFKIEWSKSIQQRFLRQFVRWLGFRKIFEVKVEKLYLDVKYGVANEGQDILTWDWLNSNNQKWTVDWAAFNDQSLGSKLWTWAQTSGSVKLMDENQANAGVIIWGENGGPNQYWIATQITGSTYTIKNKFSGRCLSNNGADRATCATCDSSNLRQRWQIYTAVP</sequence>
<feature type="binding site" evidence="1">
    <location>
        <position position="141"/>
    </location>
    <ligand>
        <name>Zn(2+)</name>
        <dbReference type="ChEBI" id="CHEBI:29105"/>
        <note>catalytic</note>
    </ligand>
</feature>
<evidence type="ECO:0000256" key="1">
    <source>
        <dbReference type="PROSITE-ProRule" id="PRU01211"/>
    </source>
</evidence>
<keyword evidence="2" id="KW-0732">Signal</keyword>
<feature type="signal peptide" evidence="2">
    <location>
        <begin position="1"/>
        <end position="19"/>
    </location>
</feature>
<comment type="caution">
    <text evidence="1">Lacks conserved residue(s) required for the propagation of feature annotation.</text>
</comment>
<evidence type="ECO:0000313" key="5">
    <source>
        <dbReference type="Proteomes" id="UP000198287"/>
    </source>
</evidence>
<feature type="binding site" evidence="1">
    <location>
        <position position="131"/>
    </location>
    <ligand>
        <name>Zn(2+)</name>
        <dbReference type="ChEBI" id="CHEBI:29105"/>
        <note>catalytic</note>
    </ligand>
</feature>
<organism evidence="4 5">
    <name type="scientific">Folsomia candida</name>
    <name type="common">Springtail</name>
    <dbReference type="NCBI Taxonomy" id="158441"/>
    <lineage>
        <taxon>Eukaryota</taxon>
        <taxon>Metazoa</taxon>
        <taxon>Ecdysozoa</taxon>
        <taxon>Arthropoda</taxon>
        <taxon>Hexapoda</taxon>
        <taxon>Collembola</taxon>
        <taxon>Entomobryomorpha</taxon>
        <taxon>Isotomoidea</taxon>
        <taxon>Isotomidae</taxon>
        <taxon>Proisotominae</taxon>
        <taxon>Folsomia</taxon>
    </lineage>
</organism>
<dbReference type="InterPro" id="IPR001506">
    <property type="entry name" value="Peptidase_M12A"/>
</dbReference>
<dbReference type="Pfam" id="PF01400">
    <property type="entry name" value="Astacin"/>
    <property type="match status" value="1"/>
</dbReference>
<dbReference type="InterPro" id="IPR024079">
    <property type="entry name" value="MetalloPept_cat_dom_sf"/>
</dbReference>
<dbReference type="InterPro" id="IPR000772">
    <property type="entry name" value="Ricin_B_lectin"/>
</dbReference>
<dbReference type="SUPFAM" id="SSF55486">
    <property type="entry name" value="Metalloproteases ('zincins'), catalytic domain"/>
    <property type="match status" value="1"/>
</dbReference>
<dbReference type="SMART" id="SM00235">
    <property type="entry name" value="ZnMc"/>
    <property type="match status" value="1"/>
</dbReference>
<evidence type="ECO:0000259" key="3">
    <source>
        <dbReference type="PROSITE" id="PS51864"/>
    </source>
</evidence>
<reference evidence="4 5" key="1">
    <citation type="submission" date="2015-12" db="EMBL/GenBank/DDBJ databases">
        <title>The genome of Folsomia candida.</title>
        <authorList>
            <person name="Faddeeva A."/>
            <person name="Derks M.F."/>
            <person name="Anvar Y."/>
            <person name="Smit S."/>
            <person name="Van Straalen N."/>
            <person name="Roelofs D."/>
        </authorList>
    </citation>
    <scope>NUCLEOTIDE SEQUENCE [LARGE SCALE GENOMIC DNA]</scope>
    <source>
        <strain evidence="4 5">VU population</strain>
        <tissue evidence="4">Whole body</tissue>
    </source>
</reference>
<dbReference type="OrthoDB" id="291007at2759"/>
<feature type="domain" description="Peptidase M12A" evidence="3">
    <location>
        <begin position="40"/>
        <end position="176"/>
    </location>
</feature>
<feature type="active site" evidence="1">
    <location>
        <position position="132"/>
    </location>
</feature>
<keyword evidence="1 2" id="KW-0645">Protease</keyword>
<dbReference type="EMBL" id="LNIX01000059">
    <property type="protein sequence ID" value="OXA37322.1"/>
    <property type="molecule type" value="Genomic_DNA"/>
</dbReference>
<dbReference type="InterPro" id="IPR035992">
    <property type="entry name" value="Ricin_B-like_lectins"/>
</dbReference>
<gene>
    <name evidence="4" type="ORF">Fcan01_27893</name>
</gene>
<dbReference type="PANTHER" id="PTHR10127">
    <property type="entry name" value="DISCOIDIN, CUB, EGF, LAMININ , AND ZINC METALLOPROTEASE DOMAIN CONTAINING"/>
    <property type="match status" value="1"/>
</dbReference>
<dbReference type="PROSITE" id="PS51864">
    <property type="entry name" value="ASTACIN"/>
    <property type="match status" value="1"/>
</dbReference>
<dbReference type="PRINTS" id="PR00480">
    <property type="entry name" value="ASTACIN"/>
</dbReference>
<keyword evidence="1 2" id="KW-0862">Zinc</keyword>
<dbReference type="Pfam" id="PF00652">
    <property type="entry name" value="Ricin_B_lectin"/>
    <property type="match status" value="1"/>
</dbReference>
<dbReference type="CDD" id="cd00161">
    <property type="entry name" value="beta-trefoil_Ricin-like"/>
    <property type="match status" value="1"/>
</dbReference>
<dbReference type="InterPro" id="IPR006026">
    <property type="entry name" value="Peptidase_Metallo"/>
</dbReference>
<proteinExistence type="predicted"/>